<dbReference type="SUPFAM" id="SSF55545">
    <property type="entry name" value="beta-N-acetylhexosaminidase-like domain"/>
    <property type="match status" value="1"/>
</dbReference>
<dbReference type="Gene3D" id="3.20.20.80">
    <property type="entry name" value="Glycosidases"/>
    <property type="match status" value="1"/>
</dbReference>
<evidence type="ECO:0000313" key="12">
    <source>
        <dbReference type="EMBL" id="WOX05027.1"/>
    </source>
</evidence>
<protein>
    <recommendedName>
        <fullName evidence="3">beta-N-acetylhexosaminidase</fullName>
        <ecNumber evidence="3">3.2.1.52</ecNumber>
    </recommendedName>
    <alternativeName>
        <fullName evidence="6">Beta-N-acetylhexosaminidase</fullName>
    </alternativeName>
    <alternativeName>
        <fullName evidence="7">N-acetyl-beta-glucosaminidase</fullName>
    </alternativeName>
</protein>
<evidence type="ECO:0000256" key="1">
    <source>
        <dbReference type="ARBA" id="ARBA00001231"/>
    </source>
</evidence>
<feature type="region of interest" description="Disordered" evidence="9">
    <location>
        <begin position="575"/>
        <end position="599"/>
    </location>
</feature>
<evidence type="ECO:0000256" key="5">
    <source>
        <dbReference type="ARBA" id="ARBA00023295"/>
    </source>
</evidence>
<dbReference type="PANTHER" id="PTHR22600">
    <property type="entry name" value="BETA-HEXOSAMINIDASE"/>
    <property type="match status" value="1"/>
</dbReference>
<evidence type="ECO:0000313" key="13">
    <source>
        <dbReference type="Proteomes" id="UP001302477"/>
    </source>
</evidence>
<dbReference type="PRINTS" id="PR00738">
    <property type="entry name" value="GLHYDRLASE20"/>
</dbReference>
<reference evidence="12 13" key="1">
    <citation type="submission" date="2023-10" db="EMBL/GenBank/DDBJ databases">
        <title>Description of Microbulbifer bruguierae sp. nov., isolated from the sediments of mangrove plant Bruguiera sexangula and comparative genomic analyses of the genus Microbulbifer.</title>
        <authorList>
            <person name="Long M."/>
        </authorList>
    </citation>
    <scope>NUCLEOTIDE SEQUENCE [LARGE SCALE GENOMIC DNA]</scope>
    <source>
        <strain evidence="12 13">SPO729</strain>
    </source>
</reference>
<evidence type="ECO:0000256" key="9">
    <source>
        <dbReference type="SAM" id="MobiDB-lite"/>
    </source>
</evidence>
<dbReference type="Pfam" id="PF03174">
    <property type="entry name" value="CHB_HEX_C"/>
    <property type="match status" value="1"/>
</dbReference>
<sequence length="915" mass="99361">MNRLPLFASLALSAFIASCSDPESATAPGVAEHSAAAAISAPERIAANFSVTQEVLTNFQGVDKSVRGLCKQAGGSGATCSTYRISLINNGPAIAANERDWVLYFHSVRRSLALTNSDAFTLERVNGDLHRLIPTEQFAGIASGETLALDMLAESWMQFASDFQPRLFVVDAEGEARVIESTDTDDLSDIALPINKNDPNNWKRAADDANVLATAATRFTRFTADDAIASAEDQSWRGRIIPQPLSTEILAGAPVALGAGVALEATGLAEGSVSALEQRLSQLGLAAKGDDAYPVQIAVDKSTFADKSAGAYRLVVSADGAQVTGADAAGAFYGVQSLIALVDLNSNSLPQVKVEDAPRFPHRGMFLDVGRNFHSKEVVLKLLGQMAAYKLNRFHFHLSDDEGWRLEIPGLPELTEVGSQRCFDLAENKCLLPQLGSGPNADNFGSGYFSVDDYVEILRYAADRHIEVVPEFDMPAHARSAVVAMEARYRKLKDTDLAAAEAYRLIDPEDDTRYLSVQFYDDSYINPCVDSTYNFVGKLIREVKAMHDTAGVPLQSWHFGGDEAINILASDAFEVGPGNDPEKGDTSADKRSKPWSNSPQCQKLIAGGEVKALDELGELYAKRVSKLVAEAGIPTMAAWNDGVKKIGNASEELATEHNFVNSWAPLFWGGGDESAHFAETGFDLVQSHSDYLYFDMPQEVDPAERGYYWASRYTDVRKTFSYAPLNTAQQAEIYPNRDGHGWSATSPAPEFADSVRGIQGQLWSEVVRTDEAVEYQVFPRLLALAERAWHQASWELPLQQGQKFSAETTFVDKQALARDWAGFSAALGNKELLKLDRAGIGYRVPVPGALVAGDRVKTALPYPGLALEYFDGEQWQPLSEGIAPQAIQSLRAKSADGQRASREVMLEPSASLSAN</sequence>
<proteinExistence type="inferred from homology"/>
<dbReference type="InterPro" id="IPR029018">
    <property type="entry name" value="Hex-like_dom2"/>
</dbReference>
<evidence type="ECO:0000256" key="8">
    <source>
        <dbReference type="PIRSR" id="PIRSR625705-1"/>
    </source>
</evidence>
<dbReference type="InterPro" id="IPR014756">
    <property type="entry name" value="Ig_E-set"/>
</dbReference>
<feature type="region of interest" description="Disordered" evidence="9">
    <location>
        <begin position="893"/>
        <end position="915"/>
    </location>
</feature>
<dbReference type="PROSITE" id="PS51257">
    <property type="entry name" value="PROKAR_LIPOPROTEIN"/>
    <property type="match status" value="1"/>
</dbReference>
<dbReference type="Gene3D" id="2.60.40.290">
    <property type="match status" value="1"/>
</dbReference>
<evidence type="ECO:0000256" key="4">
    <source>
        <dbReference type="ARBA" id="ARBA00022801"/>
    </source>
</evidence>
<dbReference type="SUPFAM" id="SSF81296">
    <property type="entry name" value="E set domains"/>
    <property type="match status" value="1"/>
</dbReference>
<feature type="compositionally biased region" description="Basic and acidic residues" evidence="9">
    <location>
        <begin position="893"/>
        <end position="905"/>
    </location>
</feature>
<dbReference type="InterPro" id="IPR025705">
    <property type="entry name" value="Beta_hexosaminidase_sua/sub"/>
</dbReference>
<dbReference type="InterPro" id="IPR015883">
    <property type="entry name" value="Glyco_hydro_20_cat"/>
</dbReference>
<evidence type="ECO:0000256" key="2">
    <source>
        <dbReference type="ARBA" id="ARBA00006285"/>
    </source>
</evidence>
<evidence type="ECO:0000256" key="10">
    <source>
        <dbReference type="SAM" id="SignalP"/>
    </source>
</evidence>
<dbReference type="InterPro" id="IPR004866">
    <property type="entry name" value="CHB/HEX_N_dom"/>
</dbReference>
<feature type="domain" description="Chitobiase/beta-hexosaminidases N-terminal" evidence="11">
    <location>
        <begin position="47"/>
        <end position="217"/>
    </location>
</feature>
<comment type="catalytic activity">
    <reaction evidence="1">
        <text>Hydrolysis of terminal non-reducing N-acetyl-D-hexosamine residues in N-acetyl-beta-D-hexosaminides.</text>
        <dbReference type="EC" id="3.2.1.52"/>
    </reaction>
</comment>
<keyword evidence="13" id="KW-1185">Reference proteome</keyword>
<dbReference type="GO" id="GO:0016020">
    <property type="term" value="C:membrane"/>
    <property type="evidence" value="ECO:0007669"/>
    <property type="project" value="TreeGrafter"/>
</dbReference>
<dbReference type="InterPro" id="IPR008965">
    <property type="entry name" value="CBM2/CBM3_carb-bd_dom_sf"/>
</dbReference>
<dbReference type="InterPro" id="IPR012291">
    <property type="entry name" value="CBM2_carb-bd_dom_sf"/>
</dbReference>
<gene>
    <name evidence="12" type="ORF">R5R33_14955</name>
</gene>
<dbReference type="AlphaFoldDB" id="A0AAU0MYA6"/>
<keyword evidence="10" id="KW-0732">Signal</keyword>
<dbReference type="RefSeq" id="WP_318953501.1">
    <property type="nucleotide sequence ID" value="NZ_CP137555.1"/>
</dbReference>
<dbReference type="SMART" id="SM01081">
    <property type="entry name" value="CHB_HEX"/>
    <property type="match status" value="1"/>
</dbReference>
<dbReference type="Proteomes" id="UP001302477">
    <property type="component" value="Chromosome"/>
</dbReference>
<dbReference type="Pfam" id="PF00728">
    <property type="entry name" value="Glyco_hydro_20"/>
    <property type="match status" value="1"/>
</dbReference>
<dbReference type="SUPFAM" id="SSF51445">
    <property type="entry name" value="(Trans)glycosidases"/>
    <property type="match status" value="1"/>
</dbReference>
<organism evidence="12 13">
    <name type="scientific">Microbulbifer pacificus</name>
    <dbReference type="NCBI Taxonomy" id="407164"/>
    <lineage>
        <taxon>Bacteria</taxon>
        <taxon>Pseudomonadati</taxon>
        <taxon>Pseudomonadota</taxon>
        <taxon>Gammaproteobacteria</taxon>
        <taxon>Cellvibrionales</taxon>
        <taxon>Microbulbiferaceae</taxon>
        <taxon>Microbulbifer</taxon>
    </lineage>
</organism>
<feature type="active site" description="Proton donor" evidence="8">
    <location>
        <position position="563"/>
    </location>
</feature>
<evidence type="ECO:0000259" key="11">
    <source>
        <dbReference type="SMART" id="SM01081"/>
    </source>
</evidence>
<keyword evidence="5" id="KW-0326">Glycosidase</keyword>
<dbReference type="InterPro" id="IPR017853">
    <property type="entry name" value="GH"/>
</dbReference>
<dbReference type="PANTHER" id="PTHR22600:SF57">
    <property type="entry name" value="BETA-N-ACETYLHEXOSAMINIDASE"/>
    <property type="match status" value="1"/>
</dbReference>
<dbReference type="InterPro" id="IPR013783">
    <property type="entry name" value="Ig-like_fold"/>
</dbReference>
<name>A0AAU0MYA6_9GAMM</name>
<dbReference type="GO" id="GO:0030203">
    <property type="term" value="P:glycosaminoglycan metabolic process"/>
    <property type="evidence" value="ECO:0007669"/>
    <property type="project" value="TreeGrafter"/>
</dbReference>
<dbReference type="EMBL" id="CP137555">
    <property type="protein sequence ID" value="WOX05027.1"/>
    <property type="molecule type" value="Genomic_DNA"/>
</dbReference>
<dbReference type="InterPro" id="IPR004867">
    <property type="entry name" value="CHB_C_dom"/>
</dbReference>
<dbReference type="GO" id="GO:0004563">
    <property type="term" value="F:beta-N-acetylhexosaminidase activity"/>
    <property type="evidence" value="ECO:0007669"/>
    <property type="project" value="UniProtKB-EC"/>
</dbReference>
<dbReference type="GO" id="GO:0030247">
    <property type="term" value="F:polysaccharide binding"/>
    <property type="evidence" value="ECO:0007669"/>
    <property type="project" value="InterPro"/>
</dbReference>
<keyword evidence="4" id="KW-0378">Hydrolase</keyword>
<dbReference type="Gene3D" id="3.30.379.10">
    <property type="entry name" value="Chitobiase/beta-hexosaminidase domain 2-like"/>
    <property type="match status" value="1"/>
</dbReference>
<dbReference type="Pfam" id="PF03173">
    <property type="entry name" value="CHB_HEX"/>
    <property type="match status" value="1"/>
</dbReference>
<dbReference type="InterPro" id="IPR015882">
    <property type="entry name" value="HEX_bac_N"/>
</dbReference>
<dbReference type="EC" id="3.2.1.52" evidence="3"/>
<evidence type="ECO:0000256" key="7">
    <source>
        <dbReference type="ARBA" id="ARBA00033000"/>
    </source>
</evidence>
<feature type="chain" id="PRO_5043905519" description="beta-N-acetylhexosaminidase" evidence="10">
    <location>
        <begin position="20"/>
        <end position="915"/>
    </location>
</feature>
<dbReference type="Pfam" id="PF02838">
    <property type="entry name" value="Glyco_hydro_20b"/>
    <property type="match status" value="1"/>
</dbReference>
<evidence type="ECO:0000256" key="6">
    <source>
        <dbReference type="ARBA" id="ARBA00030512"/>
    </source>
</evidence>
<accession>A0AAU0MYA6</accession>
<feature type="signal peptide" evidence="10">
    <location>
        <begin position="1"/>
        <end position="19"/>
    </location>
</feature>
<comment type="similarity">
    <text evidence="2">Belongs to the glycosyl hydrolase 20 family.</text>
</comment>
<dbReference type="SUPFAM" id="SSF49384">
    <property type="entry name" value="Carbohydrate-binding domain"/>
    <property type="match status" value="1"/>
</dbReference>
<dbReference type="Gene3D" id="2.60.40.10">
    <property type="entry name" value="Immunoglobulins"/>
    <property type="match status" value="1"/>
</dbReference>
<dbReference type="KEGG" id="mpaf:R5R33_14955"/>
<evidence type="ECO:0000256" key="3">
    <source>
        <dbReference type="ARBA" id="ARBA00012663"/>
    </source>
</evidence>
<feature type="compositionally biased region" description="Basic and acidic residues" evidence="9">
    <location>
        <begin position="580"/>
        <end position="592"/>
    </location>
</feature>
<dbReference type="GO" id="GO:0005975">
    <property type="term" value="P:carbohydrate metabolic process"/>
    <property type="evidence" value="ECO:0007669"/>
    <property type="project" value="InterPro"/>
</dbReference>